<proteinExistence type="inferred from homology"/>
<dbReference type="PROSITE" id="PS00093">
    <property type="entry name" value="N4_MTASE"/>
    <property type="match status" value="1"/>
</dbReference>
<evidence type="ECO:0000313" key="10">
    <source>
        <dbReference type="EMBL" id="GGL19108.1"/>
    </source>
</evidence>
<evidence type="ECO:0000256" key="2">
    <source>
        <dbReference type="ARBA" id="ARBA00022603"/>
    </source>
</evidence>
<keyword evidence="2 10" id="KW-0489">Methyltransferase</keyword>
<dbReference type="GO" id="GO:0009307">
    <property type="term" value="P:DNA restriction-modification system"/>
    <property type="evidence" value="ECO:0007669"/>
    <property type="project" value="UniProtKB-KW"/>
</dbReference>
<dbReference type="Pfam" id="PF01555">
    <property type="entry name" value="N6_N4_Mtase"/>
    <property type="match status" value="1"/>
</dbReference>
<evidence type="ECO:0000256" key="7">
    <source>
        <dbReference type="ARBA" id="ARBA00049120"/>
    </source>
</evidence>
<dbReference type="Proteomes" id="UP000645217">
    <property type="component" value="Unassembled WGS sequence"/>
</dbReference>
<gene>
    <name evidence="10" type="primary">yhdJ</name>
    <name evidence="10" type="ORF">GCM10007964_71390</name>
</gene>
<organism evidence="10 11">
    <name type="scientific">Sphaerisporangium melleum</name>
    <dbReference type="NCBI Taxonomy" id="321316"/>
    <lineage>
        <taxon>Bacteria</taxon>
        <taxon>Bacillati</taxon>
        <taxon>Actinomycetota</taxon>
        <taxon>Actinomycetes</taxon>
        <taxon>Streptosporangiales</taxon>
        <taxon>Streptosporangiaceae</taxon>
        <taxon>Sphaerisporangium</taxon>
    </lineage>
</organism>
<reference evidence="10" key="1">
    <citation type="journal article" date="2014" name="Int. J. Syst. Evol. Microbiol.">
        <title>Complete genome sequence of Corynebacterium casei LMG S-19264T (=DSM 44701T), isolated from a smear-ripened cheese.</title>
        <authorList>
            <consortium name="US DOE Joint Genome Institute (JGI-PGF)"/>
            <person name="Walter F."/>
            <person name="Albersmeier A."/>
            <person name="Kalinowski J."/>
            <person name="Ruckert C."/>
        </authorList>
    </citation>
    <scope>NUCLEOTIDE SEQUENCE</scope>
    <source>
        <strain evidence="10">JCM 13064</strain>
    </source>
</reference>
<protein>
    <recommendedName>
        <fullName evidence="8">Methyltransferase</fullName>
        <ecNumber evidence="8">2.1.1.-</ecNumber>
    </recommendedName>
</protein>
<keyword evidence="3" id="KW-0808">Transferase</keyword>
<evidence type="ECO:0000256" key="1">
    <source>
        <dbReference type="ARBA" id="ARBA00010203"/>
    </source>
</evidence>
<dbReference type="GO" id="GO:0032259">
    <property type="term" value="P:methylation"/>
    <property type="evidence" value="ECO:0007669"/>
    <property type="project" value="UniProtKB-KW"/>
</dbReference>
<evidence type="ECO:0000256" key="5">
    <source>
        <dbReference type="ARBA" id="ARBA00022747"/>
    </source>
</evidence>
<dbReference type="EMBL" id="BMNT01000064">
    <property type="protein sequence ID" value="GGL19108.1"/>
    <property type="molecule type" value="Genomic_DNA"/>
</dbReference>
<evidence type="ECO:0000259" key="9">
    <source>
        <dbReference type="Pfam" id="PF01555"/>
    </source>
</evidence>
<sequence length="321" mass="36278">MSAEPLDDLPLPAQGEVFQGDAYDLMAKLEPESIDLIITSPPYWGLRTYGMDHNEDILAEWKAEGHSQEELPGYEWYRAHRGVLGLEPLPEWFIGHLVEIFQRGAPALKPHGSMWINLGDTYFARWSSLRHDGRQGLGDNPRSRRRTPMGRYRQEKQLLLIPARFAIAMQERRWILRNDLIWSKPNIAPRPEKDRLRLSHEHFFHFVKRPKEGRASYYYDLSEAEDGTRDVVTVNVAPGSDGHSATFPYALIEPRILSSCPPGGTVLDPFCGTGRALEVALRNGRNALGFELSASFIEVARGSVSKQTALFHGLGDPYTAD</sequence>
<feature type="domain" description="DNA methylase N-4/N-6" evidence="9">
    <location>
        <begin position="34"/>
        <end position="300"/>
    </location>
</feature>
<keyword evidence="11" id="KW-1185">Reference proteome</keyword>
<dbReference type="RefSeq" id="WP_189167511.1">
    <property type="nucleotide sequence ID" value="NZ_BMNT01000064.1"/>
</dbReference>
<dbReference type="PRINTS" id="PR00508">
    <property type="entry name" value="S21N4MTFRASE"/>
</dbReference>
<reference evidence="10" key="2">
    <citation type="submission" date="2020-09" db="EMBL/GenBank/DDBJ databases">
        <authorList>
            <person name="Sun Q."/>
            <person name="Ohkuma M."/>
        </authorList>
    </citation>
    <scope>NUCLEOTIDE SEQUENCE</scope>
    <source>
        <strain evidence="10">JCM 13064</strain>
    </source>
</reference>
<dbReference type="CDD" id="cd02440">
    <property type="entry name" value="AdoMet_MTases"/>
    <property type="match status" value="1"/>
</dbReference>
<dbReference type="SUPFAM" id="SSF53335">
    <property type="entry name" value="S-adenosyl-L-methionine-dependent methyltransferases"/>
    <property type="match status" value="1"/>
</dbReference>
<comment type="caution">
    <text evidence="10">The sequence shown here is derived from an EMBL/GenBank/DDBJ whole genome shotgun (WGS) entry which is preliminary data.</text>
</comment>
<dbReference type="GO" id="GO:0008170">
    <property type="term" value="F:N-methyltransferase activity"/>
    <property type="evidence" value="ECO:0007669"/>
    <property type="project" value="InterPro"/>
</dbReference>
<accession>A0A917RQE9</accession>
<dbReference type="InterPro" id="IPR001091">
    <property type="entry name" value="RM_Methyltransferase"/>
</dbReference>
<comment type="similarity">
    <text evidence="1">Belongs to the N(4)/N(6)-methyltransferase family. N(4) subfamily.</text>
</comment>
<keyword evidence="6" id="KW-0238">DNA-binding</keyword>
<dbReference type="EC" id="2.1.1.-" evidence="8"/>
<keyword evidence="5" id="KW-0680">Restriction system</keyword>
<dbReference type="AlphaFoldDB" id="A0A917RQE9"/>
<comment type="catalytic activity">
    <reaction evidence="7">
        <text>a 2'-deoxycytidine in DNA + S-adenosyl-L-methionine = an N(4)-methyl-2'-deoxycytidine in DNA + S-adenosyl-L-homocysteine + H(+)</text>
        <dbReference type="Rhea" id="RHEA:16857"/>
        <dbReference type="Rhea" id="RHEA-COMP:11369"/>
        <dbReference type="Rhea" id="RHEA-COMP:13674"/>
        <dbReference type="ChEBI" id="CHEBI:15378"/>
        <dbReference type="ChEBI" id="CHEBI:57856"/>
        <dbReference type="ChEBI" id="CHEBI:59789"/>
        <dbReference type="ChEBI" id="CHEBI:85452"/>
        <dbReference type="ChEBI" id="CHEBI:137933"/>
        <dbReference type="EC" id="2.1.1.113"/>
    </reaction>
</comment>
<dbReference type="Gene3D" id="3.40.50.150">
    <property type="entry name" value="Vaccinia Virus protein VP39"/>
    <property type="match status" value="1"/>
</dbReference>
<evidence type="ECO:0000256" key="8">
    <source>
        <dbReference type="RuleBase" id="RU362026"/>
    </source>
</evidence>
<dbReference type="GO" id="GO:0015667">
    <property type="term" value="F:site-specific DNA-methyltransferase (cytosine-N4-specific) activity"/>
    <property type="evidence" value="ECO:0007669"/>
    <property type="project" value="UniProtKB-EC"/>
</dbReference>
<dbReference type="InterPro" id="IPR029063">
    <property type="entry name" value="SAM-dependent_MTases_sf"/>
</dbReference>
<dbReference type="InterPro" id="IPR002941">
    <property type="entry name" value="DNA_methylase_N4/N6"/>
</dbReference>
<evidence type="ECO:0000256" key="6">
    <source>
        <dbReference type="ARBA" id="ARBA00023125"/>
    </source>
</evidence>
<evidence type="ECO:0000256" key="3">
    <source>
        <dbReference type="ARBA" id="ARBA00022679"/>
    </source>
</evidence>
<dbReference type="InterPro" id="IPR017985">
    <property type="entry name" value="MeTrfase_CN4_CS"/>
</dbReference>
<name>A0A917RQE9_9ACTN</name>
<dbReference type="GO" id="GO:0003677">
    <property type="term" value="F:DNA binding"/>
    <property type="evidence" value="ECO:0007669"/>
    <property type="project" value="UniProtKB-KW"/>
</dbReference>
<evidence type="ECO:0000313" key="11">
    <source>
        <dbReference type="Proteomes" id="UP000645217"/>
    </source>
</evidence>
<evidence type="ECO:0000256" key="4">
    <source>
        <dbReference type="ARBA" id="ARBA00022691"/>
    </source>
</evidence>
<keyword evidence="4" id="KW-0949">S-adenosyl-L-methionine</keyword>